<dbReference type="Gene3D" id="3.20.20.70">
    <property type="entry name" value="Aldolase class I"/>
    <property type="match status" value="1"/>
</dbReference>
<keyword evidence="8" id="KW-0460">Magnesium</keyword>
<evidence type="ECO:0000256" key="3">
    <source>
        <dbReference type="ARBA" id="ARBA00022457"/>
    </source>
</evidence>
<dbReference type="PANTHER" id="PTHR47707">
    <property type="entry name" value="8-OXO-DGTP DIPHOSPHATASE"/>
    <property type="match status" value="1"/>
</dbReference>
<sequence>MPASTKANASTKVVNVAVAVIYYKNCYLLGFRHAAQHQGNLYEFVGGKIEAQEGAERALIREVAEETGINVDDNLMVKLGRIHHDYGDKQVSLQVYQVELIAEQYEQHKLAEYGLEGQALKWVDKRALLAGEYPLPAANRTILQWLQLPPAIAITYPLAHFGGHTDPAAAWLAYHQQHLLPSAWVYVRLKDASVSRADRTITQLMQQRPDIQVILPLTDGSLSSAEIRDTLTSQALMTHPSISAYHLTHTELLHWQHSQYGQTAAADSIPAGQPLIVSCHNAESIAAANQLARMRIQQQLPPVIGIFVSPVLSTQTHPDTAPLGWQAWSALTKLADMPVIGLGGLSPSMIDKAKQYGGVSVAGIRQFL</sequence>
<dbReference type="AlphaFoldDB" id="A0AAW4ILV0"/>
<dbReference type="GO" id="GO:0008413">
    <property type="term" value="F:8-oxo-7,8-dihydroguanosine triphosphate pyrophosphatase activity"/>
    <property type="evidence" value="ECO:0007669"/>
    <property type="project" value="TreeGrafter"/>
</dbReference>
<evidence type="ECO:0000256" key="9">
    <source>
        <dbReference type="ARBA" id="ARBA00023204"/>
    </source>
</evidence>
<protein>
    <recommendedName>
        <fullName evidence="13">8-oxo-dGTP diphosphatase</fullName>
        <ecNumber evidence="12">3.6.1.55</ecNumber>
    </recommendedName>
    <alternativeName>
        <fullName evidence="16">7,8-dihydro-8-oxoguanine-triphosphatase</fullName>
    </alternativeName>
    <alternativeName>
        <fullName evidence="15">Mutator protein MutT</fullName>
    </alternativeName>
    <alternativeName>
        <fullName evidence="14">dGTP pyrophosphohydrolase</fullName>
    </alternativeName>
</protein>
<dbReference type="SUPFAM" id="SSF51391">
    <property type="entry name" value="Thiamin phosphate synthase"/>
    <property type="match status" value="1"/>
</dbReference>
<comment type="similarity">
    <text evidence="2">Belongs to the Nudix hydrolase family.</text>
</comment>
<evidence type="ECO:0000256" key="8">
    <source>
        <dbReference type="ARBA" id="ARBA00022842"/>
    </source>
</evidence>
<accession>A0AAW4ILV0</accession>
<evidence type="ECO:0000256" key="6">
    <source>
        <dbReference type="ARBA" id="ARBA00022763"/>
    </source>
</evidence>
<dbReference type="Proteomes" id="UP000664161">
    <property type="component" value="Unassembled WGS sequence"/>
</dbReference>
<dbReference type="InterPro" id="IPR020084">
    <property type="entry name" value="NUDIX_hydrolase_CS"/>
</dbReference>
<keyword evidence="7" id="KW-0378">Hydrolase</keyword>
<evidence type="ECO:0000256" key="7">
    <source>
        <dbReference type="ARBA" id="ARBA00022801"/>
    </source>
</evidence>
<dbReference type="CDD" id="cd03425">
    <property type="entry name" value="NUDIX_MutT_NudA_like"/>
    <property type="match status" value="1"/>
</dbReference>
<comment type="cofactor">
    <cofactor evidence="1">
        <name>Mg(2+)</name>
        <dbReference type="ChEBI" id="CHEBI:18420"/>
    </cofactor>
</comment>
<keyword evidence="6" id="KW-0227">DNA damage</keyword>
<dbReference type="EC" id="3.6.1.55" evidence="12"/>
<proteinExistence type="inferred from homology"/>
<gene>
    <name evidence="18" type="ORF">J3491_01100</name>
</gene>
<evidence type="ECO:0000256" key="13">
    <source>
        <dbReference type="ARBA" id="ARBA00040794"/>
    </source>
</evidence>
<evidence type="ECO:0000313" key="19">
    <source>
        <dbReference type="Proteomes" id="UP000664161"/>
    </source>
</evidence>
<evidence type="ECO:0000256" key="12">
    <source>
        <dbReference type="ARBA" id="ARBA00038905"/>
    </source>
</evidence>
<comment type="catalytic activity">
    <reaction evidence="11">
        <text>8-oxo-GTP + H2O = 8-oxo-GMP + diphosphate + H(+)</text>
        <dbReference type="Rhea" id="RHEA:67616"/>
        <dbReference type="ChEBI" id="CHEBI:15377"/>
        <dbReference type="ChEBI" id="CHEBI:15378"/>
        <dbReference type="ChEBI" id="CHEBI:33019"/>
        <dbReference type="ChEBI" id="CHEBI:143553"/>
        <dbReference type="ChEBI" id="CHEBI:145694"/>
    </reaction>
</comment>
<keyword evidence="4" id="KW-0235">DNA replication</keyword>
<evidence type="ECO:0000256" key="16">
    <source>
        <dbReference type="ARBA" id="ARBA00042798"/>
    </source>
</evidence>
<evidence type="ECO:0000256" key="14">
    <source>
        <dbReference type="ARBA" id="ARBA00041592"/>
    </source>
</evidence>
<dbReference type="Gene3D" id="3.90.79.10">
    <property type="entry name" value="Nucleoside Triphosphate Pyrophosphohydrolase"/>
    <property type="match status" value="1"/>
</dbReference>
<evidence type="ECO:0000259" key="17">
    <source>
        <dbReference type="PROSITE" id="PS51462"/>
    </source>
</evidence>
<dbReference type="InterPro" id="IPR022998">
    <property type="entry name" value="ThiamineP_synth_TenI"/>
</dbReference>
<organism evidence="18 19">
    <name type="scientific">Psychrobacter halodurans</name>
    <dbReference type="NCBI Taxonomy" id="2818439"/>
    <lineage>
        <taxon>Bacteria</taxon>
        <taxon>Pseudomonadati</taxon>
        <taxon>Pseudomonadota</taxon>
        <taxon>Gammaproteobacteria</taxon>
        <taxon>Moraxellales</taxon>
        <taxon>Moraxellaceae</taxon>
        <taxon>Psychrobacter</taxon>
    </lineage>
</organism>
<dbReference type="GO" id="GO:0044716">
    <property type="term" value="F:8-oxo-GDP phosphatase activity"/>
    <property type="evidence" value="ECO:0007669"/>
    <property type="project" value="TreeGrafter"/>
</dbReference>
<dbReference type="InterPro" id="IPR015797">
    <property type="entry name" value="NUDIX_hydrolase-like_dom_sf"/>
</dbReference>
<keyword evidence="9" id="KW-0234">DNA repair</keyword>
<evidence type="ECO:0000256" key="4">
    <source>
        <dbReference type="ARBA" id="ARBA00022705"/>
    </source>
</evidence>
<dbReference type="InterPro" id="IPR000086">
    <property type="entry name" value="NUDIX_hydrolase_dom"/>
</dbReference>
<dbReference type="EMBL" id="JAGBKN010000001">
    <property type="protein sequence ID" value="MBO1515930.1"/>
    <property type="molecule type" value="Genomic_DNA"/>
</dbReference>
<dbReference type="GO" id="GO:0009228">
    <property type="term" value="P:thiamine biosynthetic process"/>
    <property type="evidence" value="ECO:0007669"/>
    <property type="project" value="UniProtKB-KW"/>
</dbReference>
<dbReference type="GO" id="GO:0035539">
    <property type="term" value="F:8-oxo-7,8-dihydrodeoxyguanosine triphosphate pyrophosphatase activity"/>
    <property type="evidence" value="ECO:0007669"/>
    <property type="project" value="UniProtKB-EC"/>
</dbReference>
<dbReference type="GO" id="GO:0044715">
    <property type="term" value="F:8-oxo-dGDP phosphatase activity"/>
    <property type="evidence" value="ECO:0007669"/>
    <property type="project" value="TreeGrafter"/>
</dbReference>
<dbReference type="Pfam" id="PF02581">
    <property type="entry name" value="TMP-TENI"/>
    <property type="match status" value="1"/>
</dbReference>
<evidence type="ECO:0000256" key="11">
    <source>
        <dbReference type="ARBA" id="ARBA00036904"/>
    </source>
</evidence>
<dbReference type="PANTHER" id="PTHR47707:SF1">
    <property type="entry name" value="NUDIX HYDROLASE FAMILY PROTEIN"/>
    <property type="match status" value="1"/>
</dbReference>
<dbReference type="GO" id="GO:0006260">
    <property type="term" value="P:DNA replication"/>
    <property type="evidence" value="ECO:0007669"/>
    <property type="project" value="UniProtKB-KW"/>
</dbReference>
<dbReference type="Pfam" id="PF14815">
    <property type="entry name" value="NUDIX_4"/>
    <property type="match status" value="1"/>
</dbReference>
<evidence type="ECO:0000256" key="5">
    <source>
        <dbReference type="ARBA" id="ARBA00022723"/>
    </source>
</evidence>
<evidence type="ECO:0000256" key="10">
    <source>
        <dbReference type="ARBA" id="ARBA00035861"/>
    </source>
</evidence>
<keyword evidence="3" id="KW-0515">Mutator protein</keyword>
<keyword evidence="5" id="KW-0479">Metal-binding</keyword>
<dbReference type="InterPro" id="IPR047127">
    <property type="entry name" value="MutT-like"/>
</dbReference>
<dbReference type="PROSITE" id="PS00893">
    <property type="entry name" value="NUDIX_BOX"/>
    <property type="match status" value="1"/>
</dbReference>
<reference evidence="18 19" key="1">
    <citation type="submission" date="2021-03" db="EMBL/GenBank/DDBJ databases">
        <authorList>
            <person name="Shang D.-D."/>
            <person name="Du Z.-J."/>
            <person name="Chen G.-J."/>
        </authorList>
    </citation>
    <scope>NUCLEOTIDE SEQUENCE [LARGE SCALE GENOMIC DNA]</scope>
    <source>
        <strain evidence="18 19">F2608</strain>
    </source>
</reference>
<keyword evidence="19" id="KW-1185">Reference proteome</keyword>
<dbReference type="SUPFAM" id="SSF55811">
    <property type="entry name" value="Nudix"/>
    <property type="match status" value="1"/>
</dbReference>
<comment type="catalytic activity">
    <reaction evidence="10">
        <text>8-oxo-dGTP + H2O = 8-oxo-dGMP + diphosphate + H(+)</text>
        <dbReference type="Rhea" id="RHEA:31575"/>
        <dbReference type="ChEBI" id="CHEBI:15377"/>
        <dbReference type="ChEBI" id="CHEBI:15378"/>
        <dbReference type="ChEBI" id="CHEBI:33019"/>
        <dbReference type="ChEBI" id="CHEBI:63224"/>
        <dbReference type="ChEBI" id="CHEBI:77896"/>
        <dbReference type="EC" id="3.6.1.55"/>
    </reaction>
</comment>
<evidence type="ECO:0000256" key="1">
    <source>
        <dbReference type="ARBA" id="ARBA00001946"/>
    </source>
</evidence>
<dbReference type="GO" id="GO:0006281">
    <property type="term" value="P:DNA repair"/>
    <property type="evidence" value="ECO:0007669"/>
    <property type="project" value="UniProtKB-KW"/>
</dbReference>
<evidence type="ECO:0000256" key="2">
    <source>
        <dbReference type="ARBA" id="ARBA00005582"/>
    </source>
</evidence>
<feature type="domain" description="Nudix hydrolase" evidence="17">
    <location>
        <begin position="11"/>
        <end position="148"/>
    </location>
</feature>
<evidence type="ECO:0000256" key="15">
    <source>
        <dbReference type="ARBA" id="ARBA00041979"/>
    </source>
</evidence>
<dbReference type="GO" id="GO:0046872">
    <property type="term" value="F:metal ion binding"/>
    <property type="evidence" value="ECO:0007669"/>
    <property type="project" value="UniProtKB-KW"/>
</dbReference>
<evidence type="ECO:0000313" key="18">
    <source>
        <dbReference type="EMBL" id="MBO1515930.1"/>
    </source>
</evidence>
<name>A0AAW4ILV0_9GAMM</name>
<dbReference type="InterPro" id="IPR013785">
    <property type="entry name" value="Aldolase_TIM"/>
</dbReference>
<dbReference type="PROSITE" id="PS51462">
    <property type="entry name" value="NUDIX"/>
    <property type="match status" value="1"/>
</dbReference>
<comment type="caution">
    <text evidence="18">The sequence shown here is derived from an EMBL/GenBank/DDBJ whole genome shotgun (WGS) entry which is preliminary data.</text>
</comment>
<dbReference type="InterPro" id="IPR036206">
    <property type="entry name" value="ThiamineP_synth_sf"/>
</dbReference>
<dbReference type="InterPro" id="IPR029119">
    <property type="entry name" value="MutY_C"/>
</dbReference>